<reference evidence="1" key="1">
    <citation type="journal article" date="2021" name="Proc. Natl. Acad. Sci. U.S.A.">
        <title>A Catalog of Tens of Thousands of Viruses from Human Metagenomes Reveals Hidden Associations with Chronic Diseases.</title>
        <authorList>
            <person name="Tisza M.J."/>
            <person name="Buck C.B."/>
        </authorList>
    </citation>
    <scope>NUCLEOTIDE SEQUENCE</scope>
    <source>
        <strain evidence="1">Ctk4d14</strain>
    </source>
</reference>
<dbReference type="EMBL" id="BK015667">
    <property type="protein sequence ID" value="DAE19136.1"/>
    <property type="molecule type" value="Genomic_DNA"/>
</dbReference>
<sequence length="109" mass="12393">MFFVLFILTGKLGNIYISDITSEINTDYVDGSVYVYSTNRTIRVIAKLTAKEDIPAWTHIINNLGWSGINIYFHDVNNQIGINWNGNYMQNTIVVSKNNTFNIDIEGIV</sequence>
<name>A0A8S5QJ86_9CAUD</name>
<evidence type="ECO:0000313" key="1">
    <source>
        <dbReference type="EMBL" id="DAE19136.1"/>
    </source>
</evidence>
<proteinExistence type="predicted"/>
<organism evidence="1">
    <name type="scientific">Siphoviridae sp. ctk4d14</name>
    <dbReference type="NCBI Taxonomy" id="2825639"/>
    <lineage>
        <taxon>Viruses</taxon>
        <taxon>Duplodnaviria</taxon>
        <taxon>Heunggongvirae</taxon>
        <taxon>Uroviricota</taxon>
        <taxon>Caudoviricetes</taxon>
    </lineage>
</organism>
<accession>A0A8S5QJ86</accession>
<protein>
    <submittedName>
        <fullName evidence="1">Uncharacterized protein</fullName>
    </submittedName>
</protein>